<protein>
    <recommendedName>
        <fullName evidence="11">Centrosomin N-terminal motif 1 domain-containing protein</fullName>
    </recommendedName>
</protein>
<evidence type="ECO:0000313" key="9">
    <source>
        <dbReference type="EMBL" id="EMF08949.1"/>
    </source>
</evidence>
<gene>
    <name evidence="9" type="ORF">SEPMUDRAFT_93270</name>
</gene>
<keyword evidence="2" id="KW-0963">Cytoplasm</keyword>
<organism evidence="9 10">
    <name type="scientific">Sphaerulina musiva (strain SO2202)</name>
    <name type="common">Poplar stem canker fungus</name>
    <name type="synonym">Septoria musiva</name>
    <dbReference type="NCBI Taxonomy" id="692275"/>
    <lineage>
        <taxon>Eukaryota</taxon>
        <taxon>Fungi</taxon>
        <taxon>Dikarya</taxon>
        <taxon>Ascomycota</taxon>
        <taxon>Pezizomycotina</taxon>
        <taxon>Dothideomycetes</taxon>
        <taxon>Dothideomycetidae</taxon>
        <taxon>Mycosphaerellales</taxon>
        <taxon>Mycosphaerellaceae</taxon>
        <taxon>Sphaerulina</taxon>
    </lineage>
</organism>
<keyword evidence="5" id="KW-0206">Cytoskeleton</keyword>
<evidence type="ECO:0000256" key="2">
    <source>
        <dbReference type="ARBA" id="ARBA00022490"/>
    </source>
</evidence>
<evidence type="ECO:0000256" key="1">
    <source>
        <dbReference type="ARBA" id="ARBA00004267"/>
    </source>
</evidence>
<dbReference type="HOGENOM" id="CLU_445614_0_0_1"/>
<keyword evidence="4" id="KW-0175">Coiled coil</keyword>
<reference evidence="9 10" key="1">
    <citation type="journal article" date="2012" name="PLoS Pathog.">
        <title>Diverse lifestyles and strategies of plant pathogenesis encoded in the genomes of eighteen Dothideomycetes fungi.</title>
        <authorList>
            <person name="Ohm R.A."/>
            <person name="Feau N."/>
            <person name="Henrissat B."/>
            <person name="Schoch C.L."/>
            <person name="Horwitz B.A."/>
            <person name="Barry K.W."/>
            <person name="Condon B.J."/>
            <person name="Copeland A.C."/>
            <person name="Dhillon B."/>
            <person name="Glaser F."/>
            <person name="Hesse C.N."/>
            <person name="Kosti I."/>
            <person name="LaButti K."/>
            <person name="Lindquist E.A."/>
            <person name="Lucas S."/>
            <person name="Salamov A.A."/>
            <person name="Bradshaw R.E."/>
            <person name="Ciuffetti L."/>
            <person name="Hamelin R.C."/>
            <person name="Kema G.H.J."/>
            <person name="Lawrence C."/>
            <person name="Scott J.A."/>
            <person name="Spatafora J.W."/>
            <person name="Turgeon B.G."/>
            <person name="de Wit P.J.G.M."/>
            <person name="Zhong S."/>
            <person name="Goodwin S.B."/>
            <person name="Grigoriev I.V."/>
        </authorList>
    </citation>
    <scope>NUCLEOTIDE SEQUENCE [LARGE SCALE GENOMIC DNA]</scope>
    <source>
        <strain evidence="9 10">SO2202</strain>
    </source>
</reference>
<evidence type="ECO:0000256" key="4">
    <source>
        <dbReference type="ARBA" id="ARBA00023054"/>
    </source>
</evidence>
<name>M3ATZ8_SPHMS</name>
<evidence type="ECO:0000256" key="6">
    <source>
        <dbReference type="SAM" id="MobiDB-lite"/>
    </source>
</evidence>
<keyword evidence="10" id="KW-1185">Reference proteome</keyword>
<dbReference type="Proteomes" id="UP000016931">
    <property type="component" value="Unassembled WGS sequence"/>
</dbReference>
<dbReference type="AlphaFoldDB" id="M3ATZ8"/>
<dbReference type="STRING" id="692275.M3ATZ8"/>
<dbReference type="EMBL" id="KB456270">
    <property type="protein sequence ID" value="EMF08949.1"/>
    <property type="molecule type" value="Genomic_DNA"/>
</dbReference>
<evidence type="ECO:0000256" key="3">
    <source>
        <dbReference type="ARBA" id="ARBA00022553"/>
    </source>
</evidence>
<sequence>MLDSTPMPQLPSKRNGVLETGNVLTLRDQEAKLDQIQKDNFGLKLKIHYLEDAMRKSGSEFQQQTLQENQAMEQRQEDVRQLERELESARMASKGGVEDAERRFALIKKQLQAEFDEEKDALDAEIELLDKHFVEVEAEKARLNSRIQDLEVEISQARLAKSEGTPVRERNDLRAQLRKSETERNTLESTIRKLRIDLKTAETTKTNLSPVRDREDLRRQLAEAHSKISRLEQKVESLEAELQYAEQEKTLAEERGELHDLLKKSKIEAEQLQIELTKRDRADKSQKRRESELQAQLQDAQAEIEDLQVQIADLENRTQAQTSKEREHRNNIKELKRAKQELEDLQLQLQDRNGSSSGHARREAELRAQLRDAQSEVDQLQMDLQEREAQIQSAASKERQLRERLQRARAEDTANFHAQNNNQGDLEDAELEIRTLQSHLQDRAAKLSASMKREESLKAKLQAAKASAKQAQYSAEHSQDLVRAQDNSSALTKRHQSELKGLVKQIQFLRASLHREMQFRADLIHTKNYFLLQVSMYNACNKEDLRLLEEIGVTPDMSFREKKRSLRSVGLMVVAGVRMKMGAEKWKEQKRVEEVLLKKLEGVRKGRKQVEAK</sequence>
<feature type="region of interest" description="Disordered" evidence="6">
    <location>
        <begin position="391"/>
        <end position="426"/>
    </location>
</feature>
<evidence type="ECO:0000313" key="10">
    <source>
        <dbReference type="Proteomes" id="UP000016931"/>
    </source>
</evidence>
<evidence type="ECO:0000259" key="7">
    <source>
        <dbReference type="Pfam" id="PF07989"/>
    </source>
</evidence>
<dbReference type="InterPro" id="IPR019528">
    <property type="entry name" value="PACT_domain"/>
</dbReference>
<keyword evidence="3" id="KW-0597">Phosphoprotein</keyword>
<dbReference type="eggNOG" id="ENOG502R0AV">
    <property type="taxonomic scope" value="Eukaryota"/>
</dbReference>
<evidence type="ECO:0000259" key="8">
    <source>
        <dbReference type="Pfam" id="PF10495"/>
    </source>
</evidence>
<dbReference type="Pfam" id="PF07989">
    <property type="entry name" value="Cnn_1N"/>
    <property type="match status" value="1"/>
</dbReference>
<dbReference type="RefSeq" id="XP_016757070.1">
    <property type="nucleotide sequence ID" value="XM_016910608.1"/>
</dbReference>
<dbReference type="GO" id="GO:0005737">
    <property type="term" value="C:cytoplasm"/>
    <property type="evidence" value="ECO:0007669"/>
    <property type="project" value="UniProtKB-ARBA"/>
</dbReference>
<dbReference type="OrthoDB" id="10255000at2759"/>
<evidence type="ECO:0000256" key="5">
    <source>
        <dbReference type="ARBA" id="ARBA00023212"/>
    </source>
</evidence>
<dbReference type="OMA" id="HYLEDAM"/>
<comment type="subcellular location">
    <subcellularLocation>
        <location evidence="1">Cytoplasm</location>
        <location evidence="1">Cytoskeleton</location>
        <location evidence="1">Microtubule organizing center</location>
    </subcellularLocation>
</comment>
<dbReference type="Pfam" id="PF10495">
    <property type="entry name" value="PACT_coil_coil"/>
    <property type="match status" value="1"/>
</dbReference>
<dbReference type="GeneID" id="27907745"/>
<feature type="domain" description="Centrosomin N-terminal motif 1" evidence="7">
    <location>
        <begin position="25"/>
        <end position="88"/>
    </location>
</feature>
<dbReference type="GO" id="GO:0005815">
    <property type="term" value="C:microtubule organizing center"/>
    <property type="evidence" value="ECO:0007669"/>
    <property type="project" value="UniProtKB-SubCell"/>
</dbReference>
<accession>M3ATZ8</accession>
<proteinExistence type="predicted"/>
<dbReference type="InterPro" id="IPR012943">
    <property type="entry name" value="Cnn_1N"/>
</dbReference>
<feature type="compositionally biased region" description="Basic and acidic residues" evidence="6">
    <location>
        <begin position="396"/>
        <end position="414"/>
    </location>
</feature>
<feature type="domain" description="Pericentrin/AKAP-450 centrosomal targeting" evidence="8">
    <location>
        <begin position="513"/>
        <end position="586"/>
    </location>
</feature>
<evidence type="ECO:0008006" key="11">
    <source>
        <dbReference type="Google" id="ProtNLM"/>
    </source>
</evidence>